<dbReference type="Proteomes" id="UP001281410">
    <property type="component" value="Unassembled WGS sequence"/>
</dbReference>
<dbReference type="PANTHER" id="PTHR47723">
    <property type="entry name" value="OS05G0353850 PROTEIN"/>
    <property type="match status" value="1"/>
</dbReference>
<sequence>MINGNAKEPDKLASRAVELLSEFKNSMQALSSLTPIPTLRSPYDWVVPPPGRLKLNTSVAFQRHSLRIGVGAAIMDSNGKVLAARSHSLVGSFYVEVGRMLEFRKGLMLAKFYNLPVSIAECSSSSVVSSICCLSSNLEDTHFIDNDIKALFSNVGICKCQDSSRKGNSLAHNLTSIAFSSIRHII</sequence>
<dbReference type="GO" id="GO:0004523">
    <property type="term" value="F:RNA-DNA hybrid ribonuclease activity"/>
    <property type="evidence" value="ECO:0007669"/>
    <property type="project" value="InterPro"/>
</dbReference>
<feature type="domain" description="RNase H type-1" evidence="1">
    <location>
        <begin position="56"/>
        <end position="175"/>
    </location>
</feature>
<evidence type="ECO:0000259" key="1">
    <source>
        <dbReference type="Pfam" id="PF13456"/>
    </source>
</evidence>
<protein>
    <recommendedName>
        <fullName evidence="1">RNase H type-1 domain-containing protein</fullName>
    </recommendedName>
</protein>
<dbReference type="Pfam" id="PF13456">
    <property type="entry name" value="RVT_3"/>
    <property type="match status" value="1"/>
</dbReference>
<reference evidence="2" key="1">
    <citation type="journal article" date="2023" name="Plant J.">
        <title>Genome sequences and population genomics provide insights into the demographic history, inbreeding, and mutation load of two 'living fossil' tree species of Dipteronia.</title>
        <authorList>
            <person name="Feng Y."/>
            <person name="Comes H.P."/>
            <person name="Chen J."/>
            <person name="Zhu S."/>
            <person name="Lu R."/>
            <person name="Zhang X."/>
            <person name="Li P."/>
            <person name="Qiu J."/>
            <person name="Olsen K.M."/>
            <person name="Qiu Y."/>
        </authorList>
    </citation>
    <scope>NUCLEOTIDE SEQUENCE</scope>
    <source>
        <strain evidence="2">NBL</strain>
    </source>
</reference>
<comment type="caution">
    <text evidence="2">The sequence shown here is derived from an EMBL/GenBank/DDBJ whole genome shotgun (WGS) entry which is preliminary data.</text>
</comment>
<proteinExistence type="predicted"/>
<keyword evidence="3" id="KW-1185">Reference proteome</keyword>
<name>A0AAD9ZSP5_9ROSI</name>
<dbReference type="PANTHER" id="PTHR47723:SF21">
    <property type="entry name" value="POLYNUCLEOTIDYL TRANSFERASE, RIBONUCLEASE H-LIKE SUPERFAMILY PROTEIN"/>
    <property type="match status" value="1"/>
</dbReference>
<dbReference type="GO" id="GO:0003676">
    <property type="term" value="F:nucleic acid binding"/>
    <property type="evidence" value="ECO:0007669"/>
    <property type="project" value="InterPro"/>
</dbReference>
<evidence type="ECO:0000313" key="2">
    <source>
        <dbReference type="EMBL" id="KAK3189126.1"/>
    </source>
</evidence>
<evidence type="ECO:0000313" key="3">
    <source>
        <dbReference type="Proteomes" id="UP001281410"/>
    </source>
</evidence>
<dbReference type="EMBL" id="JANJYJ010000009">
    <property type="protein sequence ID" value="KAK3189126.1"/>
    <property type="molecule type" value="Genomic_DNA"/>
</dbReference>
<gene>
    <name evidence="2" type="ORF">Dsin_028687</name>
</gene>
<dbReference type="InterPro" id="IPR002156">
    <property type="entry name" value="RNaseH_domain"/>
</dbReference>
<organism evidence="2 3">
    <name type="scientific">Dipteronia sinensis</name>
    <dbReference type="NCBI Taxonomy" id="43782"/>
    <lineage>
        <taxon>Eukaryota</taxon>
        <taxon>Viridiplantae</taxon>
        <taxon>Streptophyta</taxon>
        <taxon>Embryophyta</taxon>
        <taxon>Tracheophyta</taxon>
        <taxon>Spermatophyta</taxon>
        <taxon>Magnoliopsida</taxon>
        <taxon>eudicotyledons</taxon>
        <taxon>Gunneridae</taxon>
        <taxon>Pentapetalae</taxon>
        <taxon>rosids</taxon>
        <taxon>malvids</taxon>
        <taxon>Sapindales</taxon>
        <taxon>Sapindaceae</taxon>
        <taxon>Hippocastanoideae</taxon>
        <taxon>Acereae</taxon>
        <taxon>Dipteronia</taxon>
    </lineage>
</organism>
<dbReference type="AlphaFoldDB" id="A0AAD9ZSP5"/>
<dbReference type="InterPro" id="IPR053151">
    <property type="entry name" value="RNase_H-like"/>
</dbReference>
<accession>A0AAD9ZSP5</accession>